<proteinExistence type="predicted"/>
<dbReference type="Pfam" id="PF08668">
    <property type="entry name" value="HDOD"/>
    <property type="match status" value="1"/>
</dbReference>
<dbReference type="Gene3D" id="1.10.3210.10">
    <property type="entry name" value="Hypothetical protein af1432"/>
    <property type="match status" value="1"/>
</dbReference>
<dbReference type="InterPro" id="IPR001633">
    <property type="entry name" value="EAL_dom"/>
</dbReference>
<evidence type="ECO:0000313" key="3">
    <source>
        <dbReference type="EMBL" id="QOY52228.1"/>
    </source>
</evidence>
<evidence type="ECO:0000313" key="4">
    <source>
        <dbReference type="Proteomes" id="UP000593994"/>
    </source>
</evidence>
<gene>
    <name evidence="3" type="ORF">HUE88_00580</name>
</gene>
<evidence type="ECO:0000259" key="2">
    <source>
        <dbReference type="PROSITE" id="PS51833"/>
    </source>
</evidence>
<dbReference type="PIRSF" id="PIRSF003180">
    <property type="entry name" value="DiGMPpdiest_YuxH"/>
    <property type="match status" value="1"/>
</dbReference>
<keyword evidence="4" id="KW-1185">Reference proteome</keyword>
<dbReference type="InterPro" id="IPR014408">
    <property type="entry name" value="dGMP_Pdiesterase_EAL/HD-GYP"/>
</dbReference>
<sequence>MQNVYLGRQPILDLYGKLNSYEILYRGEYEQNKGVNNRFVSAAVICSVLNKFGTHAVLGSRKAFAKVDEKFLMSDMIFTIPSQFFIFSIVEADVNERVVERCEQLKERGYELAINDITFDEDNLNKYSSILSTLSYVKINFDKTFKDDEYVKNIISGLKDNNIKVVATKIENDEKYLFAKSLGCELFQGYFFAKPKILESEKHDPSQMNILKLYSLLMEDTNIDEITSEFEKNHALTIQLLRYINSSAFHFKDKISSIHHILTLVGRTPLAQWLMLMIYSKSVAKKGDISPLLLMVKHRTDLMQTIFKKIEPYSRSNVLGQAYFVGVLSLIDTVFGEKLEKILDDMNVDDTTKLALLDDGGLLGEIYALVRDVEQFKTKNITLFEKKHNLENNTIERLMFDSMSEVTAFENAFCSI</sequence>
<dbReference type="Proteomes" id="UP000593994">
    <property type="component" value="Chromosome"/>
</dbReference>
<evidence type="ECO:0000259" key="1">
    <source>
        <dbReference type="PROSITE" id="PS50883"/>
    </source>
</evidence>
<dbReference type="InterPro" id="IPR013976">
    <property type="entry name" value="HDOD"/>
</dbReference>
<feature type="domain" description="EAL" evidence="1">
    <location>
        <begin position="1"/>
        <end position="209"/>
    </location>
</feature>
<name>A0A7S7RNA6_9BACT</name>
<dbReference type="SMART" id="SM00052">
    <property type="entry name" value="EAL"/>
    <property type="match status" value="1"/>
</dbReference>
<dbReference type="Gene3D" id="3.20.20.450">
    <property type="entry name" value="EAL domain"/>
    <property type="match status" value="1"/>
</dbReference>
<accession>A0A7S7RNA6</accession>
<dbReference type="KEGG" id="sbal:HUE88_00580"/>
<dbReference type="PANTHER" id="PTHR33525">
    <property type="match status" value="1"/>
</dbReference>
<feature type="domain" description="HDOD" evidence="2">
    <location>
        <begin position="203"/>
        <end position="390"/>
    </location>
</feature>
<dbReference type="PROSITE" id="PS51833">
    <property type="entry name" value="HDOD"/>
    <property type="match status" value="1"/>
</dbReference>
<dbReference type="PROSITE" id="PS50883">
    <property type="entry name" value="EAL"/>
    <property type="match status" value="1"/>
</dbReference>
<organism evidence="3 4">
    <name type="scientific">Candidatus Sulfurimonas baltica</name>
    <dbReference type="NCBI Taxonomy" id="2740404"/>
    <lineage>
        <taxon>Bacteria</taxon>
        <taxon>Pseudomonadati</taxon>
        <taxon>Campylobacterota</taxon>
        <taxon>Epsilonproteobacteria</taxon>
        <taxon>Campylobacterales</taxon>
        <taxon>Sulfurimonadaceae</taxon>
        <taxon>Sulfurimonas</taxon>
    </lineage>
</organism>
<dbReference type="InterPro" id="IPR035919">
    <property type="entry name" value="EAL_sf"/>
</dbReference>
<dbReference type="PANTHER" id="PTHR33525:SF4">
    <property type="entry name" value="CYCLIC DI-GMP PHOSPHODIESTERASE CDGJ"/>
    <property type="match status" value="1"/>
</dbReference>
<dbReference type="InterPro" id="IPR052340">
    <property type="entry name" value="RNase_Y/CdgJ"/>
</dbReference>
<dbReference type="AlphaFoldDB" id="A0A7S7RNA6"/>
<dbReference type="Pfam" id="PF00563">
    <property type="entry name" value="EAL"/>
    <property type="match status" value="1"/>
</dbReference>
<dbReference type="SUPFAM" id="SSF141868">
    <property type="entry name" value="EAL domain-like"/>
    <property type="match status" value="1"/>
</dbReference>
<dbReference type="RefSeq" id="WP_194370065.1">
    <property type="nucleotide sequence ID" value="NZ_CP054492.1"/>
</dbReference>
<reference evidence="3 4" key="1">
    <citation type="submission" date="2020-05" db="EMBL/GenBank/DDBJ databases">
        <title>Sulfurimonas marisnigri, sp. nov., and Sulfurimonas baltica, sp. nov., manganese oxide reducing chemolithoautotrophs of the class Epsilonproteobacteria isolated from the pelagic redoxclines of the Black and Baltic Seas and emended description of the genus Sulfurimonas.</title>
        <authorList>
            <person name="Henkel J.V."/>
            <person name="Laudan C."/>
            <person name="Werner J."/>
            <person name="Neu T."/>
            <person name="Plewe S."/>
            <person name="Sproer C."/>
            <person name="Bunk B."/>
            <person name="Schulz-Vogt H.N."/>
        </authorList>
    </citation>
    <scope>NUCLEOTIDE SEQUENCE [LARGE SCALE GENOMIC DNA]</scope>
    <source>
        <strain evidence="3 4">GD2</strain>
    </source>
</reference>
<protein>
    <submittedName>
        <fullName evidence="3">EAL domain-containing protein</fullName>
    </submittedName>
</protein>
<dbReference type="SUPFAM" id="SSF109604">
    <property type="entry name" value="HD-domain/PDEase-like"/>
    <property type="match status" value="1"/>
</dbReference>
<dbReference type="EMBL" id="CP054492">
    <property type="protein sequence ID" value="QOY52228.1"/>
    <property type="molecule type" value="Genomic_DNA"/>
</dbReference>